<name>Q2SSY3_MYCCT</name>
<accession>Q2SSY3</accession>
<evidence type="ECO:0000313" key="2">
    <source>
        <dbReference type="EMBL" id="ABC01556.1"/>
    </source>
</evidence>
<dbReference type="PROSITE" id="PS51704">
    <property type="entry name" value="GP_PDE"/>
    <property type="match status" value="1"/>
</dbReference>
<dbReference type="InterPro" id="IPR017946">
    <property type="entry name" value="PLC-like_Pdiesterase_TIM-brl"/>
</dbReference>
<dbReference type="GO" id="GO:0006629">
    <property type="term" value="P:lipid metabolic process"/>
    <property type="evidence" value="ECO:0007669"/>
    <property type="project" value="InterPro"/>
</dbReference>
<protein>
    <submittedName>
        <fullName evidence="2">Glycerophosphoryl diester phosphodiesterase family</fullName>
    </submittedName>
</protein>
<feature type="domain" description="GP-PDE" evidence="1">
    <location>
        <begin position="4"/>
        <end position="238"/>
    </location>
</feature>
<dbReference type="PANTHER" id="PTHR46211">
    <property type="entry name" value="GLYCEROPHOSPHORYL DIESTER PHOSPHODIESTERASE"/>
    <property type="match status" value="1"/>
</dbReference>
<organism evidence="2 3">
    <name type="scientific">Mycoplasma capricolum subsp. capricolum (strain California kid / ATCC 27343 / NCTC 10154)</name>
    <dbReference type="NCBI Taxonomy" id="340047"/>
    <lineage>
        <taxon>Bacteria</taxon>
        <taxon>Bacillati</taxon>
        <taxon>Mycoplasmatota</taxon>
        <taxon>Mollicutes</taxon>
        <taxon>Mycoplasmataceae</taxon>
        <taxon>Mycoplasma</taxon>
    </lineage>
</organism>
<evidence type="ECO:0000259" key="1">
    <source>
        <dbReference type="PROSITE" id="PS51704"/>
    </source>
</evidence>
<dbReference type="InterPro" id="IPR030395">
    <property type="entry name" value="GP_PDE_dom"/>
</dbReference>
<evidence type="ECO:0000313" key="3">
    <source>
        <dbReference type="Proteomes" id="UP000001928"/>
    </source>
</evidence>
<dbReference type="PhylomeDB" id="Q2SSY3"/>
<dbReference type="KEGG" id="mcp:MCAP_0139"/>
<dbReference type="PANTHER" id="PTHR46211:SF1">
    <property type="entry name" value="GLYCEROPHOSPHODIESTER PHOSPHODIESTERASE, CYTOPLASMIC"/>
    <property type="match status" value="1"/>
</dbReference>
<dbReference type="SUPFAM" id="SSF51695">
    <property type="entry name" value="PLC-like phosphodiesterases"/>
    <property type="match status" value="1"/>
</dbReference>
<dbReference type="EMBL" id="CP000123">
    <property type="protein sequence ID" value="ABC01556.1"/>
    <property type="molecule type" value="Genomic_DNA"/>
</dbReference>
<gene>
    <name evidence="2" type="ordered locus">MCAP_0139</name>
</gene>
<dbReference type="Proteomes" id="UP000001928">
    <property type="component" value="Chromosome"/>
</dbReference>
<sequence>MNIMILVAHRGFRGLYGENREYDFKNALTICKAVEFDIRLTKDDKIIIFHDHNFKRIGNLNRGVKTLTYDEITKIPYFVENPLATPILFEVFMDKYFDQYEMINVEIKPDHYTEEELDIIFNAIKKYCNKGVEIIVSSFSPVVLKEILKRKENYYKSGYLFEKMSQFDVQLGKKFDFLHPPITLLKKQSNCELFKKLNIPLNVWTFKKMSDVETIHKMYKDLINGYISDYPDLYPKTN</sequence>
<dbReference type="GO" id="GO:0008081">
    <property type="term" value="F:phosphoric diester hydrolase activity"/>
    <property type="evidence" value="ECO:0007669"/>
    <property type="project" value="InterPro"/>
</dbReference>
<proteinExistence type="predicted"/>
<dbReference type="Pfam" id="PF03009">
    <property type="entry name" value="GDPD"/>
    <property type="match status" value="1"/>
</dbReference>
<dbReference type="AlphaFoldDB" id="Q2SSY3"/>
<dbReference type="Gene3D" id="3.20.20.190">
    <property type="entry name" value="Phosphatidylinositol (PI) phosphodiesterase"/>
    <property type="match status" value="1"/>
</dbReference>
<dbReference type="HOGENOM" id="CLU_1179613_0_0_14"/>
<reference evidence="2 3" key="1">
    <citation type="submission" date="2005-09" db="EMBL/GenBank/DDBJ databases">
        <authorList>
            <person name="Glass J.I."/>
            <person name="Lartigue C."/>
            <person name="Pfannkoch C."/>
            <person name="Baden-Tillson H."/>
            <person name="Smith H.O."/>
            <person name="Venter J.C."/>
            <person name="Roske K."/>
            <person name="Wise K.S."/>
            <person name="Calcutt M.J."/>
            <person name="Nelson W.C."/>
            <person name="Nierman W.C."/>
        </authorList>
    </citation>
    <scope>NUCLEOTIDE SEQUENCE [LARGE SCALE GENOMIC DNA]</scope>
    <source>
        <strain evidence="3">California kid / ATCC 27343 / NCTC 10154</strain>
    </source>
</reference>